<organism evidence="2 3">
    <name type="scientific">Ascaris lumbricoides</name>
    <name type="common">Giant roundworm</name>
    <dbReference type="NCBI Taxonomy" id="6252"/>
    <lineage>
        <taxon>Eukaryota</taxon>
        <taxon>Metazoa</taxon>
        <taxon>Ecdysozoa</taxon>
        <taxon>Nematoda</taxon>
        <taxon>Chromadorea</taxon>
        <taxon>Rhabditida</taxon>
        <taxon>Spirurina</taxon>
        <taxon>Ascaridomorpha</taxon>
        <taxon>Ascaridoidea</taxon>
        <taxon>Ascarididae</taxon>
        <taxon>Ascaris</taxon>
    </lineage>
</organism>
<sequence>MWRKNELLFKIPKRCRFERFEKSGNLHFCGSAVIIGFCWCFSQILHCRMCSKADPVMQGKFSCSFPARQNSYVW</sequence>
<dbReference type="Proteomes" id="UP000036681">
    <property type="component" value="Unplaced"/>
</dbReference>
<protein>
    <submittedName>
        <fullName evidence="3">Uncharacterized protein</fullName>
    </submittedName>
</protein>
<keyword evidence="1" id="KW-1133">Transmembrane helix</keyword>
<dbReference type="WBParaSite" id="ALUE_0001238001-mRNA-1">
    <property type="protein sequence ID" value="ALUE_0001238001-mRNA-1"/>
    <property type="gene ID" value="ALUE_0001238001"/>
</dbReference>
<evidence type="ECO:0000256" key="1">
    <source>
        <dbReference type="SAM" id="Phobius"/>
    </source>
</evidence>
<accession>A0A0M3I5W5</accession>
<keyword evidence="1" id="KW-0812">Transmembrane</keyword>
<keyword evidence="2" id="KW-1185">Reference proteome</keyword>
<evidence type="ECO:0000313" key="2">
    <source>
        <dbReference type="Proteomes" id="UP000036681"/>
    </source>
</evidence>
<feature type="transmembrane region" description="Helical" evidence="1">
    <location>
        <begin position="26"/>
        <end position="45"/>
    </location>
</feature>
<name>A0A0M3I5W5_ASCLU</name>
<evidence type="ECO:0000313" key="3">
    <source>
        <dbReference type="WBParaSite" id="ALUE_0001238001-mRNA-1"/>
    </source>
</evidence>
<proteinExistence type="predicted"/>
<dbReference type="AlphaFoldDB" id="A0A0M3I5W5"/>
<keyword evidence="1" id="KW-0472">Membrane</keyword>
<reference evidence="3" key="1">
    <citation type="submission" date="2017-02" db="UniProtKB">
        <authorList>
            <consortium name="WormBaseParasite"/>
        </authorList>
    </citation>
    <scope>IDENTIFICATION</scope>
</reference>